<organism evidence="2 3">
    <name type="scientific">Mycena metata</name>
    <dbReference type="NCBI Taxonomy" id="1033252"/>
    <lineage>
        <taxon>Eukaryota</taxon>
        <taxon>Fungi</taxon>
        <taxon>Dikarya</taxon>
        <taxon>Basidiomycota</taxon>
        <taxon>Agaricomycotina</taxon>
        <taxon>Agaricomycetes</taxon>
        <taxon>Agaricomycetidae</taxon>
        <taxon>Agaricales</taxon>
        <taxon>Marasmiineae</taxon>
        <taxon>Mycenaceae</taxon>
        <taxon>Mycena</taxon>
    </lineage>
</organism>
<protein>
    <submittedName>
        <fullName evidence="2">Uncharacterized protein</fullName>
    </submittedName>
</protein>
<keyword evidence="1" id="KW-0175">Coiled coil</keyword>
<dbReference type="AlphaFoldDB" id="A0AAD7I876"/>
<gene>
    <name evidence="2" type="ORF">B0H16DRAFT_1573709</name>
</gene>
<dbReference type="CDD" id="cd21037">
    <property type="entry name" value="MLKL_NTD"/>
    <property type="match status" value="1"/>
</dbReference>
<dbReference type="InterPro" id="IPR059179">
    <property type="entry name" value="MLKL-like_MCAfunc"/>
</dbReference>
<evidence type="ECO:0000313" key="2">
    <source>
        <dbReference type="EMBL" id="KAJ7736419.1"/>
    </source>
</evidence>
<comment type="caution">
    <text evidence="2">The sequence shown here is derived from an EMBL/GenBank/DDBJ whole genome shotgun (WGS) entry which is preliminary data.</text>
</comment>
<sequence>MLSLTMLSADDNPRPALPPPIAGSATTEWLPNMIFVVKNVATGAEFLPFPFMQTTFSALVLLLETVEKVIKNRDDLRDLCSGALEIVLIIQGEISAHPNSVAARFLTLCEGFLELVRLLQHELEELQRSRRGMRGRLREIVGATDMAGKIGRYKYRMNELRSNLVLLATLGTNLNVADVRDHLATLDLPHGSPTTQFRRIPLGDINLLNETPMKHKGSSIKVFAARVQGEKMTIAEYADEGEWQKHLALYSHERNPDIWQLFGVSHHGNWKALIFHDELMPLAVYRQWYRPSSDLVWACIEGMLFKQFKDSKHHNLCQFRTLTGVISPRFVCIYPGSNDFEQMTICVRKEPIRLCLTMPDTEWTLTVDHGNKLLSMWDSNLYKFQPSASVIEPIVSNCPGPQLQTVFSQKLDWKDFYATITAPWRGGEPISTQESLSYSLGMLVVDFDRDQLPRRPFHPWATVPHSCDFRIYGWNLEHDSKLSAKWYHKQAESWKSFRFPPHSFARDSDWREYSPIAWIVLDPADTTILSQIWLSQANKFVAGNSDFLWGLVDMISCHLIPDAAFRHLLRSDGTDVEAYLFVCLLTVHSPAFRHTVALPKSNHHYWALDPEGKTPLSEEECDNLGLPRMILRIRPWATFWEPYHYNAVRQFHEEKGFDPSGGDVTRLLGLPVITPIHI</sequence>
<evidence type="ECO:0000256" key="1">
    <source>
        <dbReference type="SAM" id="Coils"/>
    </source>
</evidence>
<evidence type="ECO:0000313" key="3">
    <source>
        <dbReference type="Proteomes" id="UP001215598"/>
    </source>
</evidence>
<dbReference type="Proteomes" id="UP001215598">
    <property type="component" value="Unassembled WGS sequence"/>
</dbReference>
<keyword evidence="3" id="KW-1185">Reference proteome</keyword>
<accession>A0AAD7I876</accession>
<name>A0AAD7I876_9AGAR</name>
<dbReference type="EMBL" id="JARKIB010000121">
    <property type="protein sequence ID" value="KAJ7736419.1"/>
    <property type="molecule type" value="Genomic_DNA"/>
</dbReference>
<feature type="coiled-coil region" evidence="1">
    <location>
        <begin position="109"/>
        <end position="136"/>
    </location>
</feature>
<proteinExistence type="predicted"/>
<reference evidence="2" key="1">
    <citation type="submission" date="2023-03" db="EMBL/GenBank/DDBJ databases">
        <title>Massive genome expansion in bonnet fungi (Mycena s.s.) driven by repeated elements and novel gene families across ecological guilds.</title>
        <authorList>
            <consortium name="Lawrence Berkeley National Laboratory"/>
            <person name="Harder C.B."/>
            <person name="Miyauchi S."/>
            <person name="Viragh M."/>
            <person name="Kuo A."/>
            <person name="Thoen E."/>
            <person name="Andreopoulos B."/>
            <person name="Lu D."/>
            <person name="Skrede I."/>
            <person name="Drula E."/>
            <person name="Henrissat B."/>
            <person name="Morin E."/>
            <person name="Kohler A."/>
            <person name="Barry K."/>
            <person name="LaButti K."/>
            <person name="Morin E."/>
            <person name="Salamov A."/>
            <person name="Lipzen A."/>
            <person name="Mereny Z."/>
            <person name="Hegedus B."/>
            <person name="Baldrian P."/>
            <person name="Stursova M."/>
            <person name="Weitz H."/>
            <person name="Taylor A."/>
            <person name="Grigoriev I.V."/>
            <person name="Nagy L.G."/>
            <person name="Martin F."/>
            <person name="Kauserud H."/>
        </authorList>
    </citation>
    <scope>NUCLEOTIDE SEQUENCE</scope>
    <source>
        <strain evidence="2">CBHHK182m</strain>
    </source>
</reference>